<keyword evidence="1" id="KW-0547">Nucleotide-binding</keyword>
<dbReference type="AlphaFoldDB" id="A0A7C4I676"/>
<evidence type="ECO:0000259" key="3">
    <source>
        <dbReference type="PROSITE" id="PS50893"/>
    </source>
</evidence>
<evidence type="ECO:0000313" key="4">
    <source>
        <dbReference type="EMBL" id="HGL41128.1"/>
    </source>
</evidence>
<organism evidence="5">
    <name type="scientific">Caldiarchaeum subterraneum</name>
    <dbReference type="NCBI Taxonomy" id="311458"/>
    <lineage>
        <taxon>Archaea</taxon>
        <taxon>Nitrososphaerota</taxon>
        <taxon>Candidatus Caldarchaeales</taxon>
        <taxon>Candidatus Caldarchaeaceae</taxon>
        <taxon>Candidatus Caldarchaeum</taxon>
    </lineage>
</organism>
<gene>
    <name evidence="5" type="ORF">ENT82_05425</name>
    <name evidence="4" type="ORF">ENU43_05645</name>
</gene>
<dbReference type="Gene3D" id="3.40.50.300">
    <property type="entry name" value="P-loop containing nucleotide triphosphate hydrolases"/>
    <property type="match status" value="1"/>
</dbReference>
<proteinExistence type="predicted"/>
<dbReference type="GO" id="GO:0016887">
    <property type="term" value="F:ATP hydrolysis activity"/>
    <property type="evidence" value="ECO:0007669"/>
    <property type="project" value="InterPro"/>
</dbReference>
<dbReference type="InterPro" id="IPR015854">
    <property type="entry name" value="ABC_transpr_LolD-like"/>
</dbReference>
<evidence type="ECO:0000256" key="2">
    <source>
        <dbReference type="ARBA" id="ARBA00022840"/>
    </source>
</evidence>
<dbReference type="SUPFAM" id="SSF52540">
    <property type="entry name" value="P-loop containing nucleoside triphosphate hydrolases"/>
    <property type="match status" value="1"/>
</dbReference>
<dbReference type="EMBL" id="DTCM01000073">
    <property type="protein sequence ID" value="HGL41128.1"/>
    <property type="molecule type" value="Genomic_DNA"/>
</dbReference>
<comment type="caution">
    <text evidence="5">The sequence shown here is derived from an EMBL/GenBank/DDBJ whole genome shotgun (WGS) entry which is preliminary data.</text>
</comment>
<reference evidence="5" key="1">
    <citation type="journal article" date="2020" name="mSystems">
        <title>Genome- and Community-Level Interaction Insights into Carbon Utilization and Element Cycling Functions of Hydrothermarchaeota in Hydrothermal Sediment.</title>
        <authorList>
            <person name="Zhou Z."/>
            <person name="Liu Y."/>
            <person name="Xu W."/>
            <person name="Pan J."/>
            <person name="Luo Z.H."/>
            <person name="Li M."/>
        </authorList>
    </citation>
    <scope>NUCLEOTIDE SEQUENCE [LARGE SCALE GENOMIC DNA]</scope>
    <source>
        <strain evidence="5">SpSt-613</strain>
        <strain evidence="4">SpSt-669</strain>
    </source>
</reference>
<protein>
    <submittedName>
        <fullName evidence="5">ATP-binding cassette domain-containing protein</fullName>
    </submittedName>
</protein>
<keyword evidence="2 5" id="KW-0067">ATP-binding</keyword>
<dbReference type="InterPro" id="IPR003593">
    <property type="entry name" value="AAA+_ATPase"/>
</dbReference>
<dbReference type="PANTHER" id="PTHR24220">
    <property type="entry name" value="IMPORT ATP-BINDING PROTEIN"/>
    <property type="match status" value="1"/>
</dbReference>
<dbReference type="GO" id="GO:0005886">
    <property type="term" value="C:plasma membrane"/>
    <property type="evidence" value="ECO:0007669"/>
    <property type="project" value="TreeGrafter"/>
</dbReference>
<dbReference type="InterPro" id="IPR003439">
    <property type="entry name" value="ABC_transporter-like_ATP-bd"/>
</dbReference>
<name>A0A7C4I676_CALS0</name>
<dbReference type="PROSITE" id="PS00211">
    <property type="entry name" value="ABC_TRANSPORTER_1"/>
    <property type="match status" value="1"/>
</dbReference>
<evidence type="ECO:0000313" key="5">
    <source>
        <dbReference type="EMBL" id="HGN90551.1"/>
    </source>
</evidence>
<dbReference type="EMBL" id="DTAD01000059">
    <property type="protein sequence ID" value="HGN90551.1"/>
    <property type="molecule type" value="Genomic_DNA"/>
</dbReference>
<dbReference type="PANTHER" id="PTHR24220:SF659">
    <property type="entry name" value="TRANSPORTER, PUTATIVE-RELATED"/>
    <property type="match status" value="1"/>
</dbReference>
<dbReference type="GO" id="GO:0022857">
    <property type="term" value="F:transmembrane transporter activity"/>
    <property type="evidence" value="ECO:0007669"/>
    <property type="project" value="TreeGrafter"/>
</dbReference>
<accession>A0A7C4I676</accession>
<dbReference type="InterPro" id="IPR027417">
    <property type="entry name" value="P-loop_NTPase"/>
</dbReference>
<dbReference type="Pfam" id="PF00005">
    <property type="entry name" value="ABC_tran"/>
    <property type="match status" value="1"/>
</dbReference>
<dbReference type="InterPro" id="IPR017871">
    <property type="entry name" value="ABC_transporter-like_CS"/>
</dbReference>
<feature type="domain" description="ABC transporter" evidence="3">
    <location>
        <begin position="5"/>
        <end position="236"/>
    </location>
</feature>
<dbReference type="PROSITE" id="PS50893">
    <property type="entry name" value="ABC_TRANSPORTER_2"/>
    <property type="match status" value="1"/>
</dbReference>
<sequence>MGTVLTIRGLSFSYDGRRKILDGLDLDLSAGETLAIMGYSGSGKTTLLKIIAGLLYPYQGTVKTHDAKGGIGYIPQNIGLVKNLTAVQNVAHGALGRIGTLPGLIGKFPQEVFEKAYQLLEDLGLAEAADRKAGQLSGGERQRVAVARALMQNPSILLADEFVSDLDVINAYEVMELTTKICRRNNIALVMTMHDTYLVNKFADRVAVLKDGKIMNEMPGNQISIKTLSAILGGGPVE</sequence>
<dbReference type="GO" id="GO:0005524">
    <property type="term" value="F:ATP binding"/>
    <property type="evidence" value="ECO:0007669"/>
    <property type="project" value="UniProtKB-KW"/>
</dbReference>
<dbReference type="SMART" id="SM00382">
    <property type="entry name" value="AAA"/>
    <property type="match status" value="1"/>
</dbReference>
<evidence type="ECO:0000256" key="1">
    <source>
        <dbReference type="ARBA" id="ARBA00022741"/>
    </source>
</evidence>